<feature type="domain" description="NIF system FeS cluster assembly NifU C-terminal" evidence="2">
    <location>
        <begin position="5"/>
        <end position="70"/>
    </location>
</feature>
<dbReference type="GO" id="GO:0051536">
    <property type="term" value="F:iron-sulfur cluster binding"/>
    <property type="evidence" value="ECO:0007669"/>
    <property type="project" value="InterPro"/>
</dbReference>
<accession>A0A1J4U2L3</accession>
<comment type="caution">
    <text evidence="3">The sequence shown here is derived from an EMBL/GenBank/DDBJ whole genome shotgun (WGS) entry which is preliminary data.</text>
</comment>
<dbReference type="Pfam" id="PF01106">
    <property type="entry name" value="NifU"/>
    <property type="match status" value="1"/>
</dbReference>
<dbReference type="PANTHER" id="PTHR11178">
    <property type="entry name" value="IRON-SULFUR CLUSTER SCAFFOLD PROTEIN NFU-RELATED"/>
    <property type="match status" value="1"/>
</dbReference>
<dbReference type="AlphaFoldDB" id="A0A1J4U2L3"/>
<dbReference type="InterPro" id="IPR034904">
    <property type="entry name" value="FSCA_dom_sf"/>
</dbReference>
<dbReference type="Gene3D" id="3.30.300.130">
    <property type="entry name" value="Fe-S cluster assembly (FSCA)"/>
    <property type="match status" value="1"/>
</dbReference>
<sequence>MIEQIEKILNEVRPGIQADGGDVRLKSVKDGVVTLKINGACAGCPMARLTLDDGVGKMIKDKIEEVYSVICE</sequence>
<reference evidence="3 4" key="1">
    <citation type="journal article" date="2016" name="Environ. Microbiol.">
        <title>Genomic resolution of a cold subsurface aquifer community provides metabolic insights for novel microbes adapted to high CO concentrations.</title>
        <authorList>
            <person name="Probst A.J."/>
            <person name="Castelle C.J."/>
            <person name="Singh A."/>
            <person name="Brown C.T."/>
            <person name="Anantharaman K."/>
            <person name="Sharon I."/>
            <person name="Hug L.A."/>
            <person name="Burstein D."/>
            <person name="Emerson J.B."/>
            <person name="Thomas B.C."/>
            <person name="Banfield J.F."/>
        </authorList>
    </citation>
    <scope>NUCLEOTIDE SEQUENCE [LARGE SCALE GENOMIC DNA]</scope>
    <source>
        <strain evidence="3">CG1_02_38_13</strain>
    </source>
</reference>
<dbReference type="EMBL" id="MNVB01000026">
    <property type="protein sequence ID" value="OIO17609.1"/>
    <property type="molecule type" value="Genomic_DNA"/>
</dbReference>
<organism evidence="3 4">
    <name type="scientific">Candidatus Kuenenbacteria bacterium CG1_02_38_13</name>
    <dbReference type="NCBI Taxonomy" id="1805235"/>
    <lineage>
        <taxon>Bacteria</taxon>
        <taxon>Candidatus Kueneniibacteriota</taxon>
    </lineage>
</organism>
<comment type="similarity">
    <text evidence="1">Belongs to the NifU family.</text>
</comment>
<dbReference type="PANTHER" id="PTHR11178:SF25">
    <property type="entry name" value="NIFU-LIKE PROTEIN 3, CHLOROPLASTIC"/>
    <property type="match status" value="1"/>
</dbReference>
<protein>
    <recommendedName>
        <fullName evidence="2">NIF system FeS cluster assembly NifU C-terminal domain-containing protein</fullName>
    </recommendedName>
</protein>
<dbReference type="GO" id="GO:0016226">
    <property type="term" value="P:iron-sulfur cluster assembly"/>
    <property type="evidence" value="ECO:0007669"/>
    <property type="project" value="InterPro"/>
</dbReference>
<gene>
    <name evidence="3" type="ORF">AUJ29_01070</name>
</gene>
<proteinExistence type="inferred from homology"/>
<dbReference type="SUPFAM" id="SSF117916">
    <property type="entry name" value="Fe-S cluster assembly (FSCA) domain-like"/>
    <property type="match status" value="1"/>
</dbReference>
<evidence type="ECO:0000256" key="1">
    <source>
        <dbReference type="ARBA" id="ARBA00006420"/>
    </source>
</evidence>
<name>A0A1J4U2L3_9BACT</name>
<evidence type="ECO:0000259" key="2">
    <source>
        <dbReference type="Pfam" id="PF01106"/>
    </source>
</evidence>
<evidence type="ECO:0000313" key="3">
    <source>
        <dbReference type="EMBL" id="OIO17609.1"/>
    </source>
</evidence>
<evidence type="ECO:0000313" key="4">
    <source>
        <dbReference type="Proteomes" id="UP000182465"/>
    </source>
</evidence>
<dbReference type="Proteomes" id="UP000182465">
    <property type="component" value="Unassembled WGS sequence"/>
</dbReference>
<dbReference type="InterPro" id="IPR001075">
    <property type="entry name" value="NIF_FeS_clus_asmbl_NifU_C"/>
</dbReference>
<dbReference type="GO" id="GO:0005506">
    <property type="term" value="F:iron ion binding"/>
    <property type="evidence" value="ECO:0007669"/>
    <property type="project" value="InterPro"/>
</dbReference>